<dbReference type="Proteomes" id="UP000248311">
    <property type="component" value="Unassembled WGS sequence"/>
</dbReference>
<dbReference type="PANTHER" id="PTHR43827">
    <property type="entry name" value="2,5-DIKETO-D-GLUCONIC ACID REDUCTASE"/>
    <property type="match status" value="1"/>
</dbReference>
<evidence type="ECO:0000256" key="4">
    <source>
        <dbReference type="ARBA" id="ARBA00049445"/>
    </source>
</evidence>
<keyword evidence="3" id="KW-0560">Oxidoreductase</keyword>
<dbReference type="PANTHER" id="PTHR43827:SF3">
    <property type="entry name" value="NADP-DEPENDENT OXIDOREDUCTASE DOMAIN-CONTAINING PROTEIN"/>
    <property type="match status" value="1"/>
</dbReference>
<dbReference type="PRINTS" id="PR00069">
    <property type="entry name" value="ALDKETRDTASE"/>
</dbReference>
<sequence length="273" mass="30254">MTEPTLKFHDGHAIPHFGIGVWQVPGDETAGIVEAAIKQGTRLIDGAKIYGNETEMGEGIRRGGVARDELFVTSKLWNDDQGYDSTLKAFDGTMERLGLDVLDLYLIHWPCPDRDAYVDTWKAMIELKKSGRVRSIGVSNFTADHIDRVVSETGEVPVLNQIELHPQLQQAEMRRAHEGREIVTQSYSPLGGGTLFDAPTVMQIAEKHGKTPAQVLLRWNMQLGNGVITRSTKPERLEQAREVLAFTLPEEDMEALAGLDADARQGAHPSEMN</sequence>
<reference evidence="9 10" key="1">
    <citation type="submission" date="2018-06" db="EMBL/GenBank/DDBJ databases">
        <title>Genomic Encyclopedia of Type Strains, Phase III (KMG-III): the genomes of soil and plant-associated and newly described type strains.</title>
        <authorList>
            <person name="Whitman W."/>
        </authorList>
    </citation>
    <scope>NUCLEOTIDE SEQUENCE [LARGE SCALE GENOMIC DNA]</scope>
    <source>
        <strain evidence="9 10">CECT 9025</strain>
    </source>
</reference>
<evidence type="ECO:0000313" key="9">
    <source>
        <dbReference type="EMBL" id="PYE83780.1"/>
    </source>
</evidence>
<evidence type="ECO:0000256" key="3">
    <source>
        <dbReference type="ARBA" id="ARBA00023002"/>
    </source>
</evidence>
<gene>
    <name evidence="9" type="ORF">DFP88_103140</name>
</gene>
<dbReference type="InterPro" id="IPR036812">
    <property type="entry name" value="NAD(P)_OxRdtase_dom_sf"/>
</dbReference>
<protein>
    <submittedName>
        <fullName evidence="9">Diketogulonate reductase-like aldo/keto reductase</fullName>
    </submittedName>
</protein>
<dbReference type="PROSITE" id="PS00062">
    <property type="entry name" value="ALDOKETO_REDUCTASE_2"/>
    <property type="match status" value="1"/>
</dbReference>
<dbReference type="InterPro" id="IPR018170">
    <property type="entry name" value="Aldo/ket_reductase_CS"/>
</dbReference>
<evidence type="ECO:0000256" key="5">
    <source>
        <dbReference type="PIRSR" id="PIRSR000097-1"/>
    </source>
</evidence>
<dbReference type="AlphaFoldDB" id="A0A318SPI2"/>
<evidence type="ECO:0000313" key="10">
    <source>
        <dbReference type="Proteomes" id="UP000248311"/>
    </source>
</evidence>
<evidence type="ECO:0000256" key="6">
    <source>
        <dbReference type="PIRSR" id="PIRSR000097-2"/>
    </source>
</evidence>
<evidence type="ECO:0000259" key="8">
    <source>
        <dbReference type="Pfam" id="PF00248"/>
    </source>
</evidence>
<dbReference type="Pfam" id="PF00248">
    <property type="entry name" value="Aldo_ket_red"/>
    <property type="match status" value="1"/>
</dbReference>
<comment type="caution">
    <text evidence="9">The sequence shown here is derived from an EMBL/GenBank/DDBJ whole genome shotgun (WGS) entry which is preliminary data.</text>
</comment>
<dbReference type="SUPFAM" id="SSF51430">
    <property type="entry name" value="NAD(P)-linked oxidoreductase"/>
    <property type="match status" value="1"/>
</dbReference>
<dbReference type="InterPro" id="IPR020471">
    <property type="entry name" value="AKR"/>
</dbReference>
<dbReference type="FunFam" id="3.20.20.100:FF:000002">
    <property type="entry name" value="2,5-diketo-D-gluconic acid reductase A"/>
    <property type="match status" value="1"/>
</dbReference>
<feature type="binding site" evidence="6">
    <location>
        <position position="108"/>
    </location>
    <ligand>
        <name>substrate</name>
    </ligand>
</feature>
<dbReference type="Gene3D" id="3.20.20.100">
    <property type="entry name" value="NADP-dependent oxidoreductase domain"/>
    <property type="match status" value="1"/>
</dbReference>
<dbReference type="InterPro" id="IPR023210">
    <property type="entry name" value="NADP_OxRdtase_dom"/>
</dbReference>
<evidence type="ECO:0000256" key="2">
    <source>
        <dbReference type="ARBA" id="ARBA00022857"/>
    </source>
</evidence>
<dbReference type="PIRSF" id="PIRSF000097">
    <property type="entry name" value="AKR"/>
    <property type="match status" value="1"/>
</dbReference>
<organism evidence="9 10">
    <name type="scientific">Pseudoroseicyclus aestuarii</name>
    <dbReference type="NCBI Taxonomy" id="1795041"/>
    <lineage>
        <taxon>Bacteria</taxon>
        <taxon>Pseudomonadati</taxon>
        <taxon>Pseudomonadota</taxon>
        <taxon>Alphaproteobacteria</taxon>
        <taxon>Rhodobacterales</taxon>
        <taxon>Paracoccaceae</taxon>
        <taxon>Pseudoroseicyclus</taxon>
    </lineage>
</organism>
<name>A0A318SPI2_9RHOB</name>
<evidence type="ECO:0000256" key="1">
    <source>
        <dbReference type="ARBA" id="ARBA00007905"/>
    </source>
</evidence>
<dbReference type="OrthoDB" id="9768793at2"/>
<keyword evidence="10" id="KW-1185">Reference proteome</keyword>
<comment type="catalytic activity">
    <reaction evidence="4">
        <text>hydroxyacetone + NADP(+) = methylglyoxal + NADPH + H(+)</text>
        <dbReference type="Rhea" id="RHEA:27986"/>
        <dbReference type="ChEBI" id="CHEBI:15378"/>
        <dbReference type="ChEBI" id="CHEBI:17158"/>
        <dbReference type="ChEBI" id="CHEBI:27957"/>
        <dbReference type="ChEBI" id="CHEBI:57783"/>
        <dbReference type="ChEBI" id="CHEBI:58349"/>
    </reaction>
</comment>
<keyword evidence="2" id="KW-0521">NADP</keyword>
<feature type="domain" description="NADP-dependent oxidoreductase" evidence="8">
    <location>
        <begin position="17"/>
        <end position="259"/>
    </location>
</feature>
<dbReference type="GO" id="GO:0016616">
    <property type="term" value="F:oxidoreductase activity, acting on the CH-OH group of donors, NAD or NADP as acceptor"/>
    <property type="evidence" value="ECO:0007669"/>
    <property type="project" value="UniProtKB-ARBA"/>
</dbReference>
<dbReference type="RefSeq" id="WP_110814344.1">
    <property type="nucleotide sequence ID" value="NZ_QJTE01000003.1"/>
</dbReference>
<proteinExistence type="inferred from homology"/>
<comment type="similarity">
    <text evidence="1">Belongs to the aldo/keto reductase family.</text>
</comment>
<dbReference type="EMBL" id="QJTE01000003">
    <property type="protein sequence ID" value="PYE83780.1"/>
    <property type="molecule type" value="Genomic_DNA"/>
</dbReference>
<feature type="active site" description="Proton donor" evidence="5">
    <location>
        <position position="50"/>
    </location>
</feature>
<accession>A0A318SPI2</accession>
<evidence type="ECO:0000256" key="7">
    <source>
        <dbReference type="PIRSR" id="PIRSR000097-3"/>
    </source>
</evidence>
<feature type="site" description="Lowers pKa of active site Tyr" evidence="7">
    <location>
        <position position="75"/>
    </location>
</feature>